<proteinExistence type="predicted"/>
<evidence type="ECO:0008006" key="2">
    <source>
        <dbReference type="Google" id="ProtNLM"/>
    </source>
</evidence>
<reference evidence="1" key="1">
    <citation type="submission" date="2020-05" db="EMBL/GenBank/DDBJ databases">
        <authorList>
            <person name="Chiriac C."/>
            <person name="Salcher M."/>
            <person name="Ghai R."/>
            <person name="Kavagutti S V."/>
        </authorList>
    </citation>
    <scope>NUCLEOTIDE SEQUENCE</scope>
</reference>
<organism evidence="1">
    <name type="scientific">uncultured Caudovirales phage</name>
    <dbReference type="NCBI Taxonomy" id="2100421"/>
    <lineage>
        <taxon>Viruses</taxon>
        <taxon>Duplodnaviria</taxon>
        <taxon>Heunggongvirae</taxon>
        <taxon>Uroviricota</taxon>
        <taxon>Caudoviricetes</taxon>
        <taxon>Peduoviridae</taxon>
        <taxon>Maltschvirus</taxon>
        <taxon>Maltschvirus maltsch</taxon>
    </lineage>
</organism>
<protein>
    <recommendedName>
        <fullName evidence="2">Baseplate wedge subunit</fullName>
    </recommendedName>
</protein>
<evidence type="ECO:0000313" key="1">
    <source>
        <dbReference type="EMBL" id="CAB4219185.1"/>
    </source>
</evidence>
<name>A0A6J5SV23_9CAUD</name>
<sequence length="564" mass="62505">MANLTKQNTSLRLFTSLNIRVRDILSETIQFLQTKFKQSRSVFTAASPFGQLLIVVENLSQLIFYYIEDSITELNINEASRVSSIYSLATLAGHNPSRAIGATGQIRIVRKPNITPPATKVVLNNLFRVRCENNGLTYAIELTQEEVRLALSGTETTAIFSVRQGQIESQTFTAKGIAFESYQMGAPNNFYIDNFIVNVYVNGEKWTKYESLLDIPRNAKGFIAKTGITNGLDIYFGNGSFGKIPTTGSTIVVEYLNTDGSSGNVKVENNSQVVFSFVDTGFSPVGEEIIMSDYFTIVTISAPNFGVDPEDPTLTRLIAPRASKSFALVNLDNYEVLLQKMQMFSTIKVFLDQDTTGNILDSRMINLFLVPDVTQMFKNGTDYFNLPISNFKLTDFQKNELMKYVEKSGTKMISTDLKIVDPKITRYIINLSIIAFDDVSQDIVKSDIADALGKYFIKLKRHDRVPKSDLIAVVEAINGVDSVSINMLSELNELYRTANPASETLVGLDDFNDIIIGLDEFPVVRGGWTDSQGNKYAEGLSDSALGALNISIKAQVARKNTGII</sequence>
<gene>
    <name evidence="1" type="ORF">UFOVP1604_268</name>
</gene>
<accession>A0A6J5SV23</accession>
<dbReference type="EMBL" id="LR797474">
    <property type="protein sequence ID" value="CAB4219185.1"/>
    <property type="molecule type" value="Genomic_DNA"/>
</dbReference>